<sequence length="197" mass="20928">MSQLQLRPPALVAVMFLRYYYCSAAHPTHLATCSEQEAIVTGGGATRRHSPWVRRDQRPVAAAGQGKAAPCSARISAKAGCGVGDGGRGSGGRQRPSLSLAALSLRFGSRGIRRRGRPPHAGSGRDGRRGQRARDPAVGTAGAGGRRGMRQRPAGRGASSTTPVLRLMCHLFVQEMQCPNGSLRLVVLILHRRHDPA</sequence>
<evidence type="ECO:0000313" key="3">
    <source>
        <dbReference type="EnsemblPlants" id="KQK92861"/>
    </source>
</evidence>
<feature type="signal peptide" evidence="2">
    <location>
        <begin position="1"/>
        <end position="24"/>
    </location>
</feature>
<organism evidence="3 4">
    <name type="scientific">Setaria italica</name>
    <name type="common">Foxtail millet</name>
    <name type="synonym">Panicum italicum</name>
    <dbReference type="NCBI Taxonomy" id="4555"/>
    <lineage>
        <taxon>Eukaryota</taxon>
        <taxon>Viridiplantae</taxon>
        <taxon>Streptophyta</taxon>
        <taxon>Embryophyta</taxon>
        <taxon>Tracheophyta</taxon>
        <taxon>Spermatophyta</taxon>
        <taxon>Magnoliopsida</taxon>
        <taxon>Liliopsida</taxon>
        <taxon>Poales</taxon>
        <taxon>Poaceae</taxon>
        <taxon>PACMAD clade</taxon>
        <taxon>Panicoideae</taxon>
        <taxon>Panicodae</taxon>
        <taxon>Paniceae</taxon>
        <taxon>Cenchrinae</taxon>
        <taxon>Setaria</taxon>
    </lineage>
</organism>
<keyword evidence="4" id="KW-1185">Reference proteome</keyword>
<evidence type="ECO:0000313" key="4">
    <source>
        <dbReference type="Proteomes" id="UP000004995"/>
    </source>
</evidence>
<feature type="chain" id="PRO_5010129069" evidence="2">
    <location>
        <begin position="25"/>
        <end position="197"/>
    </location>
</feature>
<name>K4AJ67_SETIT</name>
<keyword evidence="2" id="KW-0732">Signal</keyword>
<dbReference type="Gramene" id="KQK92861">
    <property type="protein sequence ID" value="KQK92861"/>
    <property type="gene ID" value="SETIT_038932mg"/>
</dbReference>
<dbReference type="InParanoid" id="K4AJ67"/>
<feature type="region of interest" description="Disordered" evidence="1">
    <location>
        <begin position="109"/>
        <end position="160"/>
    </location>
</feature>
<dbReference type="HOGENOM" id="CLU_1386290_0_0_1"/>
<dbReference type="EnsemblPlants" id="KQK92861">
    <property type="protein sequence ID" value="KQK92861"/>
    <property type="gene ID" value="SETIT_038932mg"/>
</dbReference>
<reference evidence="4" key="1">
    <citation type="journal article" date="2012" name="Nat. Biotechnol.">
        <title>Reference genome sequence of the model plant Setaria.</title>
        <authorList>
            <person name="Bennetzen J.L."/>
            <person name="Schmutz J."/>
            <person name="Wang H."/>
            <person name="Percifield R."/>
            <person name="Hawkins J."/>
            <person name="Pontaroli A.C."/>
            <person name="Estep M."/>
            <person name="Feng L."/>
            <person name="Vaughn J.N."/>
            <person name="Grimwood J."/>
            <person name="Jenkins J."/>
            <person name="Barry K."/>
            <person name="Lindquist E."/>
            <person name="Hellsten U."/>
            <person name="Deshpande S."/>
            <person name="Wang X."/>
            <person name="Wu X."/>
            <person name="Mitros T."/>
            <person name="Triplett J."/>
            <person name="Yang X."/>
            <person name="Ye C.Y."/>
            <person name="Mauro-Herrera M."/>
            <person name="Wang L."/>
            <person name="Li P."/>
            <person name="Sharma M."/>
            <person name="Sharma R."/>
            <person name="Ronald P.C."/>
            <person name="Panaud O."/>
            <person name="Kellogg E.A."/>
            <person name="Brutnell T.P."/>
            <person name="Doust A.N."/>
            <person name="Tuskan G.A."/>
            <person name="Rokhsar D."/>
            <person name="Devos K.M."/>
        </authorList>
    </citation>
    <scope>NUCLEOTIDE SEQUENCE [LARGE SCALE GENOMIC DNA]</scope>
    <source>
        <strain evidence="4">cv. Yugu1</strain>
    </source>
</reference>
<evidence type="ECO:0000256" key="2">
    <source>
        <dbReference type="SAM" id="SignalP"/>
    </source>
</evidence>
<dbReference type="AlphaFoldDB" id="K4AJ67"/>
<feature type="compositionally biased region" description="Basic and acidic residues" evidence="1">
    <location>
        <begin position="123"/>
        <end position="135"/>
    </location>
</feature>
<dbReference type="Proteomes" id="UP000004995">
    <property type="component" value="Unassembled WGS sequence"/>
</dbReference>
<accession>K4AJ67</accession>
<evidence type="ECO:0000256" key="1">
    <source>
        <dbReference type="SAM" id="MobiDB-lite"/>
    </source>
</evidence>
<dbReference type="EMBL" id="AGNK02006143">
    <property type="status" value="NOT_ANNOTATED_CDS"/>
    <property type="molecule type" value="Genomic_DNA"/>
</dbReference>
<protein>
    <submittedName>
        <fullName evidence="3">Uncharacterized protein</fullName>
    </submittedName>
</protein>
<proteinExistence type="predicted"/>
<reference evidence="3" key="2">
    <citation type="submission" date="2018-08" db="UniProtKB">
        <authorList>
            <consortium name="EnsemblPlants"/>
        </authorList>
    </citation>
    <scope>IDENTIFICATION</scope>
    <source>
        <strain evidence="3">Yugu1</strain>
    </source>
</reference>
<dbReference type="OMA" id="ISAKAGC"/>